<comment type="caution">
    <text evidence="1">The sequence shown here is derived from an EMBL/GenBank/DDBJ whole genome shotgun (WGS) entry which is preliminary data.</text>
</comment>
<reference evidence="1" key="1">
    <citation type="submission" date="2023-10" db="EMBL/GenBank/DDBJ databases">
        <authorList>
            <person name="Rodriguez Cubillos JULIANA M."/>
            <person name="De Vega J."/>
        </authorList>
    </citation>
    <scope>NUCLEOTIDE SEQUENCE</scope>
</reference>
<gene>
    <name evidence="1" type="ORF">MILVUS5_LOCUS41622</name>
</gene>
<protein>
    <submittedName>
        <fullName evidence="1">Uncharacterized protein</fullName>
    </submittedName>
</protein>
<accession>A0ACB0MC82</accession>
<sequence length="185" mass="21109">MANMWCISFTIIMLLIPISLLPHGSHPFIYLICISALVVLYICIKFFRTFSKVDDLTETIMVQQLDERREFHEAREFYQAISRNNTWSTRQHYTPDSQINMSFGTIAEIARWAMRALPPVKSFNGGAGNMDCPICIEQFAKGELIQSFGLCGHDFHTSCLNSWLLGGKTTCPVCRLDLSNQPHRV</sequence>
<organism evidence="1 2">
    <name type="scientific">Trifolium pratense</name>
    <name type="common">Red clover</name>
    <dbReference type="NCBI Taxonomy" id="57577"/>
    <lineage>
        <taxon>Eukaryota</taxon>
        <taxon>Viridiplantae</taxon>
        <taxon>Streptophyta</taxon>
        <taxon>Embryophyta</taxon>
        <taxon>Tracheophyta</taxon>
        <taxon>Spermatophyta</taxon>
        <taxon>Magnoliopsida</taxon>
        <taxon>eudicotyledons</taxon>
        <taxon>Gunneridae</taxon>
        <taxon>Pentapetalae</taxon>
        <taxon>rosids</taxon>
        <taxon>fabids</taxon>
        <taxon>Fabales</taxon>
        <taxon>Fabaceae</taxon>
        <taxon>Papilionoideae</taxon>
        <taxon>50 kb inversion clade</taxon>
        <taxon>NPAAA clade</taxon>
        <taxon>Hologalegina</taxon>
        <taxon>IRL clade</taxon>
        <taxon>Trifolieae</taxon>
        <taxon>Trifolium</taxon>
    </lineage>
</organism>
<keyword evidence="2" id="KW-1185">Reference proteome</keyword>
<dbReference type="EMBL" id="CASHSV030000823">
    <property type="protein sequence ID" value="CAJ2679537.1"/>
    <property type="molecule type" value="Genomic_DNA"/>
</dbReference>
<name>A0ACB0MC82_TRIPR</name>
<evidence type="ECO:0000313" key="1">
    <source>
        <dbReference type="EMBL" id="CAJ2679537.1"/>
    </source>
</evidence>
<proteinExistence type="predicted"/>
<dbReference type="Proteomes" id="UP001177021">
    <property type="component" value="Unassembled WGS sequence"/>
</dbReference>
<evidence type="ECO:0000313" key="2">
    <source>
        <dbReference type="Proteomes" id="UP001177021"/>
    </source>
</evidence>